<organism evidence="3 4">
    <name type="scientific">Loxostege sticticalis</name>
    <name type="common">Beet webworm moth</name>
    <dbReference type="NCBI Taxonomy" id="481309"/>
    <lineage>
        <taxon>Eukaryota</taxon>
        <taxon>Metazoa</taxon>
        <taxon>Ecdysozoa</taxon>
        <taxon>Arthropoda</taxon>
        <taxon>Hexapoda</taxon>
        <taxon>Insecta</taxon>
        <taxon>Pterygota</taxon>
        <taxon>Neoptera</taxon>
        <taxon>Endopterygota</taxon>
        <taxon>Lepidoptera</taxon>
        <taxon>Glossata</taxon>
        <taxon>Ditrysia</taxon>
        <taxon>Pyraloidea</taxon>
        <taxon>Crambidae</taxon>
        <taxon>Pyraustinae</taxon>
        <taxon>Loxostege</taxon>
    </lineage>
</organism>
<keyword evidence="1" id="KW-0862">Zinc</keyword>
<evidence type="ECO:0000313" key="3">
    <source>
        <dbReference type="EMBL" id="KAL0829625.1"/>
    </source>
</evidence>
<accession>A0ABD0SVB1</accession>
<dbReference type="InterPro" id="IPR007527">
    <property type="entry name" value="Znf_SWIM"/>
</dbReference>
<evidence type="ECO:0000313" key="4">
    <source>
        <dbReference type="Proteomes" id="UP001549921"/>
    </source>
</evidence>
<feature type="domain" description="SWIM-type" evidence="2">
    <location>
        <begin position="58"/>
        <end position="97"/>
    </location>
</feature>
<dbReference type="AlphaFoldDB" id="A0ABD0SVB1"/>
<keyword evidence="1" id="KW-0479">Metal-binding</keyword>
<comment type="caution">
    <text evidence="3">The sequence shown here is derived from an EMBL/GenBank/DDBJ whole genome shotgun (WGS) entry which is preliminary data.</text>
</comment>
<dbReference type="Proteomes" id="UP001549921">
    <property type="component" value="Unassembled WGS sequence"/>
</dbReference>
<dbReference type="EMBL" id="JBEDNZ010000014">
    <property type="protein sequence ID" value="KAL0829625.1"/>
    <property type="molecule type" value="Genomic_DNA"/>
</dbReference>
<sequence length="179" mass="20593">MYSTWTVIELKEEFKKREVDVDEPTMNLPPQDTYRDINSDTKLPQYNTIQPLQVTVFYHSQLQNLYGNPEESHCECPAGSGLNAACKHVALLGLEHMVHDKVMLKHEVCTQKLQQFNVHTKHYTGTPVQADKLPRKRKPGKIIFRPYPFETLSKCPSKSSCPKLSTKLSKFKYANKTII</sequence>
<evidence type="ECO:0000259" key="2">
    <source>
        <dbReference type="PROSITE" id="PS50966"/>
    </source>
</evidence>
<dbReference type="PROSITE" id="PS50966">
    <property type="entry name" value="ZF_SWIM"/>
    <property type="match status" value="1"/>
</dbReference>
<evidence type="ECO:0000256" key="1">
    <source>
        <dbReference type="PROSITE-ProRule" id="PRU00325"/>
    </source>
</evidence>
<reference evidence="3 4" key="1">
    <citation type="submission" date="2024-06" db="EMBL/GenBank/DDBJ databases">
        <title>A chromosome-level genome assembly of beet webworm, Loxostege sticticalis.</title>
        <authorList>
            <person name="Zhang Y."/>
        </authorList>
    </citation>
    <scope>NUCLEOTIDE SEQUENCE [LARGE SCALE GENOMIC DNA]</scope>
    <source>
        <strain evidence="3">AQ028</strain>
        <tissue evidence="3">Male pupae</tissue>
    </source>
</reference>
<name>A0ABD0SVB1_LOXSC</name>
<dbReference type="GO" id="GO:0008270">
    <property type="term" value="F:zinc ion binding"/>
    <property type="evidence" value="ECO:0007669"/>
    <property type="project" value="UniProtKB-KW"/>
</dbReference>
<keyword evidence="1" id="KW-0863">Zinc-finger</keyword>
<protein>
    <recommendedName>
        <fullName evidence="2">SWIM-type domain-containing protein</fullName>
    </recommendedName>
</protein>
<gene>
    <name evidence="3" type="ORF">ABMA28_003131</name>
</gene>
<proteinExistence type="predicted"/>